<dbReference type="AlphaFoldDB" id="A0A5B9W956"/>
<feature type="domain" description="Ketoreductase" evidence="4">
    <location>
        <begin position="12"/>
        <end position="201"/>
    </location>
</feature>
<proteinExistence type="inferred from homology"/>
<evidence type="ECO:0000256" key="2">
    <source>
        <dbReference type="ARBA" id="ARBA00023002"/>
    </source>
</evidence>
<dbReference type="InterPro" id="IPR002347">
    <property type="entry name" value="SDR_fam"/>
</dbReference>
<dbReference type="RefSeq" id="WP_148596674.1">
    <property type="nucleotide sequence ID" value="NZ_CP042997.1"/>
</dbReference>
<organism evidence="5 6">
    <name type="scientific">Aquisphaera giovannonii</name>
    <dbReference type="NCBI Taxonomy" id="406548"/>
    <lineage>
        <taxon>Bacteria</taxon>
        <taxon>Pseudomonadati</taxon>
        <taxon>Planctomycetota</taxon>
        <taxon>Planctomycetia</taxon>
        <taxon>Isosphaerales</taxon>
        <taxon>Isosphaeraceae</taxon>
        <taxon>Aquisphaera</taxon>
    </lineage>
</organism>
<dbReference type="PROSITE" id="PS00061">
    <property type="entry name" value="ADH_SHORT"/>
    <property type="match status" value="1"/>
</dbReference>
<reference evidence="5 6" key="1">
    <citation type="submission" date="2019-08" db="EMBL/GenBank/DDBJ databases">
        <title>Deep-cultivation of Planctomycetes and their phenomic and genomic characterization uncovers novel biology.</title>
        <authorList>
            <person name="Wiegand S."/>
            <person name="Jogler M."/>
            <person name="Boedeker C."/>
            <person name="Pinto D."/>
            <person name="Vollmers J."/>
            <person name="Rivas-Marin E."/>
            <person name="Kohn T."/>
            <person name="Peeters S.H."/>
            <person name="Heuer A."/>
            <person name="Rast P."/>
            <person name="Oberbeckmann S."/>
            <person name="Bunk B."/>
            <person name="Jeske O."/>
            <person name="Meyerdierks A."/>
            <person name="Storesund J.E."/>
            <person name="Kallscheuer N."/>
            <person name="Luecker S."/>
            <person name="Lage O.M."/>
            <person name="Pohl T."/>
            <person name="Merkel B.J."/>
            <person name="Hornburger P."/>
            <person name="Mueller R.-W."/>
            <person name="Bruemmer F."/>
            <person name="Labrenz M."/>
            <person name="Spormann A.M."/>
            <person name="Op den Camp H."/>
            <person name="Overmann J."/>
            <person name="Amann R."/>
            <person name="Jetten M.S.M."/>
            <person name="Mascher T."/>
            <person name="Medema M.H."/>
            <person name="Devos D.P."/>
            <person name="Kaster A.-K."/>
            <person name="Ovreas L."/>
            <person name="Rohde M."/>
            <person name="Galperin M.Y."/>
            <person name="Jogler C."/>
        </authorList>
    </citation>
    <scope>NUCLEOTIDE SEQUENCE [LARGE SCALE GENOMIC DNA]</scope>
    <source>
        <strain evidence="5 6">OJF2</strain>
    </source>
</reference>
<dbReference type="GO" id="GO:0016020">
    <property type="term" value="C:membrane"/>
    <property type="evidence" value="ECO:0007669"/>
    <property type="project" value="TreeGrafter"/>
</dbReference>
<dbReference type="PRINTS" id="PR00081">
    <property type="entry name" value="GDHRDH"/>
</dbReference>
<accession>A0A5B9W956</accession>
<dbReference type="InterPro" id="IPR020904">
    <property type="entry name" value="Sc_DH/Rdtase_CS"/>
</dbReference>
<dbReference type="EMBL" id="CP042997">
    <property type="protein sequence ID" value="QEH37063.1"/>
    <property type="molecule type" value="Genomic_DNA"/>
</dbReference>
<dbReference type="SMART" id="SM00822">
    <property type="entry name" value="PKS_KR"/>
    <property type="match status" value="1"/>
</dbReference>
<keyword evidence="6" id="KW-1185">Reference proteome</keyword>
<gene>
    <name evidence="5" type="ORF">OJF2_56480</name>
</gene>
<dbReference type="InterPro" id="IPR057326">
    <property type="entry name" value="KR_dom"/>
</dbReference>
<evidence type="ECO:0000259" key="4">
    <source>
        <dbReference type="SMART" id="SM00822"/>
    </source>
</evidence>
<dbReference type="Gene3D" id="3.40.50.720">
    <property type="entry name" value="NAD(P)-binding Rossmann-like Domain"/>
    <property type="match status" value="1"/>
</dbReference>
<keyword evidence="2 5" id="KW-0560">Oxidoreductase</keyword>
<dbReference type="PANTHER" id="PTHR44196">
    <property type="entry name" value="DEHYDROGENASE/REDUCTASE SDR FAMILY MEMBER 7B"/>
    <property type="match status" value="1"/>
</dbReference>
<dbReference type="EC" id="1.-.-.-" evidence="5"/>
<dbReference type="SUPFAM" id="SSF51735">
    <property type="entry name" value="NAD(P)-binding Rossmann-fold domains"/>
    <property type="match status" value="1"/>
</dbReference>
<dbReference type="GO" id="GO:0016491">
    <property type="term" value="F:oxidoreductase activity"/>
    <property type="evidence" value="ECO:0007669"/>
    <property type="project" value="UniProtKB-KW"/>
</dbReference>
<name>A0A5B9W956_9BACT</name>
<dbReference type="InterPro" id="IPR036291">
    <property type="entry name" value="NAD(P)-bd_dom_sf"/>
</dbReference>
<dbReference type="PRINTS" id="PR00080">
    <property type="entry name" value="SDRFAMILY"/>
</dbReference>
<sequence>MEENPPVNSPSRVAVITGASSGLGAAIARELATTGRVSAIALVARRRDRMEGLASELTASRRGRPVEVEIIEADLAFDGAPAEVAGRAIARFGGVDLLVNNAGLGLPTLFADAEPDQIRRQLAVNLGAPLLLTRHLLPSLVPRQGTIINIGSAITCVANSGLGAYGATKAALAYWNDALRRELGSLGVTVCLVEPGPIRTEFSAAFGRLTRPGDRPHPVVTTPQGWMMADEADVARRVVRLVDRPRRRLSVLRRMVWPFRVMGAAFRAFPALGDLAVSRGFHVDHSIKPLVYNGGDGKPAGDAAAP</sequence>
<dbReference type="OrthoDB" id="9808814at2"/>
<evidence type="ECO:0000256" key="3">
    <source>
        <dbReference type="RuleBase" id="RU000363"/>
    </source>
</evidence>
<evidence type="ECO:0000256" key="1">
    <source>
        <dbReference type="ARBA" id="ARBA00006484"/>
    </source>
</evidence>
<dbReference type="PANTHER" id="PTHR44196:SF1">
    <property type="entry name" value="DEHYDROGENASE_REDUCTASE SDR FAMILY MEMBER 7B"/>
    <property type="match status" value="1"/>
</dbReference>
<dbReference type="KEGG" id="agv:OJF2_56480"/>
<evidence type="ECO:0000313" key="6">
    <source>
        <dbReference type="Proteomes" id="UP000324233"/>
    </source>
</evidence>
<dbReference type="Proteomes" id="UP000324233">
    <property type="component" value="Chromosome"/>
</dbReference>
<protein>
    <submittedName>
        <fullName evidence="5">Putative oxidoreductase</fullName>
        <ecNumber evidence="5">1.-.-.-</ecNumber>
    </submittedName>
</protein>
<comment type="similarity">
    <text evidence="1 3">Belongs to the short-chain dehydrogenases/reductases (SDR) family.</text>
</comment>
<dbReference type="Pfam" id="PF00106">
    <property type="entry name" value="adh_short"/>
    <property type="match status" value="1"/>
</dbReference>
<evidence type="ECO:0000313" key="5">
    <source>
        <dbReference type="EMBL" id="QEH37063.1"/>
    </source>
</evidence>